<gene>
    <name evidence="2" type="ORF">H696_04191</name>
</gene>
<dbReference type="AlphaFoldDB" id="A0A058Z769"/>
<organism evidence="2">
    <name type="scientific">Fonticula alba</name>
    <name type="common">Slime mold</name>
    <dbReference type="NCBI Taxonomy" id="691883"/>
    <lineage>
        <taxon>Eukaryota</taxon>
        <taxon>Rotosphaerida</taxon>
        <taxon>Fonticulaceae</taxon>
        <taxon>Fonticula</taxon>
    </lineage>
</organism>
<feature type="compositionally biased region" description="Basic and acidic residues" evidence="1">
    <location>
        <begin position="231"/>
        <end position="248"/>
    </location>
</feature>
<reference evidence="2" key="1">
    <citation type="submission" date="2013-04" db="EMBL/GenBank/DDBJ databases">
        <title>The Genome Sequence of Fonticula alba ATCC 38817.</title>
        <authorList>
            <consortium name="The Broad Institute Genomics Platform"/>
            <person name="Russ C."/>
            <person name="Cuomo C."/>
            <person name="Burger G."/>
            <person name="Gray M.W."/>
            <person name="Holland P.W.H."/>
            <person name="King N."/>
            <person name="Lang F.B.F."/>
            <person name="Roger A.J."/>
            <person name="Ruiz-Trillo I."/>
            <person name="Brown M."/>
            <person name="Walker B."/>
            <person name="Young S."/>
            <person name="Zeng Q."/>
            <person name="Gargeya S."/>
            <person name="Fitzgerald M."/>
            <person name="Haas B."/>
            <person name="Abouelleil A."/>
            <person name="Allen A.W."/>
            <person name="Alvarado L."/>
            <person name="Arachchi H.M."/>
            <person name="Berlin A.M."/>
            <person name="Chapman S.B."/>
            <person name="Gainer-Dewar J."/>
            <person name="Goldberg J."/>
            <person name="Griggs A."/>
            <person name="Gujja S."/>
            <person name="Hansen M."/>
            <person name="Howarth C."/>
            <person name="Imamovic A."/>
            <person name="Ireland A."/>
            <person name="Larimer J."/>
            <person name="McCowan C."/>
            <person name="Murphy C."/>
            <person name="Pearson M."/>
            <person name="Poon T.W."/>
            <person name="Priest M."/>
            <person name="Roberts A."/>
            <person name="Saif S."/>
            <person name="Shea T."/>
            <person name="Sisk P."/>
            <person name="Sykes S."/>
            <person name="Wortman J."/>
            <person name="Nusbaum C."/>
            <person name="Birren B."/>
        </authorList>
    </citation>
    <scope>NUCLEOTIDE SEQUENCE [LARGE SCALE GENOMIC DNA]</scope>
    <source>
        <strain evidence="2">ATCC 38817</strain>
    </source>
</reference>
<sequence>MTDHSTRRFKLSHSLPLLPQFAMQRDTNIWLPVRMARYVTHILATQTSHPPHDYQLQSISDRFSIPAMINGLLPGGDSSPAHTYSMTSHRLVVTTLLEKVDILLQQENHAHKDSTSSIPLMMLLASTAAADLRPVNDDTNLRFLQDLTLMLDSLSQESPRIPENLNLSQEGAHSAVKDFLTDMSNKSALETIIMRCLKRLQALYVDSSPNVNLLTSTGLTTWLPPSPHNHLPQDRDHPTRASIDDRPPSAKKPSNMPDPAMGAIQHMNTFFFTQAVFASWLGIYSALSGRQQALRLLAATTTCSLGPDDILVSYLVRQLENISLWHH</sequence>
<keyword evidence="3" id="KW-1185">Reference proteome</keyword>
<dbReference type="RefSeq" id="XP_009496343.1">
    <property type="nucleotide sequence ID" value="XM_009498068.1"/>
</dbReference>
<name>A0A058Z769_FONAL</name>
<proteinExistence type="predicted"/>
<feature type="region of interest" description="Disordered" evidence="1">
    <location>
        <begin position="224"/>
        <end position="257"/>
    </location>
</feature>
<dbReference type="Proteomes" id="UP000030693">
    <property type="component" value="Unassembled WGS sequence"/>
</dbReference>
<evidence type="ECO:0000313" key="2">
    <source>
        <dbReference type="EMBL" id="KCV69778.1"/>
    </source>
</evidence>
<dbReference type="EMBL" id="KB932206">
    <property type="protein sequence ID" value="KCV69778.1"/>
    <property type="molecule type" value="Genomic_DNA"/>
</dbReference>
<accession>A0A058Z769</accession>
<evidence type="ECO:0000313" key="3">
    <source>
        <dbReference type="Proteomes" id="UP000030693"/>
    </source>
</evidence>
<dbReference type="GeneID" id="20528916"/>
<evidence type="ECO:0000256" key="1">
    <source>
        <dbReference type="SAM" id="MobiDB-lite"/>
    </source>
</evidence>
<protein>
    <submittedName>
        <fullName evidence="2">Uncharacterized protein</fullName>
    </submittedName>
</protein>